<evidence type="ECO:0000313" key="4">
    <source>
        <dbReference type="Proteomes" id="UP001519332"/>
    </source>
</evidence>
<dbReference type="InterPro" id="IPR002035">
    <property type="entry name" value="VWF_A"/>
</dbReference>
<dbReference type="SUPFAM" id="SSF53850">
    <property type="entry name" value="Periplasmic binding protein-like II"/>
    <property type="match status" value="1"/>
</dbReference>
<protein>
    <submittedName>
        <fullName evidence="3">Ca-activated chloride channel family protein</fullName>
    </submittedName>
</protein>
<name>A0ABS4T954_9PSEU</name>
<feature type="chain" id="PRO_5045443455" evidence="1">
    <location>
        <begin position="19"/>
        <end position="482"/>
    </location>
</feature>
<dbReference type="Pfam" id="PF13531">
    <property type="entry name" value="SBP_bac_11"/>
    <property type="match status" value="1"/>
</dbReference>
<keyword evidence="1" id="KW-0732">Signal</keyword>
<accession>A0ABS4T954</accession>
<reference evidence="3 4" key="1">
    <citation type="submission" date="2021-03" db="EMBL/GenBank/DDBJ databases">
        <title>Sequencing the genomes of 1000 actinobacteria strains.</title>
        <authorList>
            <person name="Klenk H.-P."/>
        </authorList>
    </citation>
    <scope>NUCLEOTIDE SEQUENCE [LARGE SCALE GENOMIC DNA]</scope>
    <source>
        <strain evidence="3 4">DSM 46670</strain>
    </source>
</reference>
<dbReference type="Gene3D" id="3.40.190.10">
    <property type="entry name" value="Periplasmic binding protein-like II"/>
    <property type="match status" value="2"/>
</dbReference>
<evidence type="ECO:0000256" key="1">
    <source>
        <dbReference type="SAM" id="SignalP"/>
    </source>
</evidence>
<comment type="caution">
    <text evidence="3">The sequence shown here is derived from an EMBL/GenBank/DDBJ whole genome shotgun (WGS) entry which is preliminary data.</text>
</comment>
<dbReference type="SUPFAM" id="SSF53300">
    <property type="entry name" value="vWA-like"/>
    <property type="match status" value="1"/>
</dbReference>
<dbReference type="EMBL" id="JAGINW010000001">
    <property type="protein sequence ID" value="MBP2320952.1"/>
    <property type="molecule type" value="Genomic_DNA"/>
</dbReference>
<dbReference type="Pfam" id="PF13519">
    <property type="entry name" value="VWA_2"/>
    <property type="match status" value="1"/>
</dbReference>
<feature type="domain" description="VWFA" evidence="2">
    <location>
        <begin position="313"/>
        <end position="417"/>
    </location>
</feature>
<feature type="signal peptide" evidence="1">
    <location>
        <begin position="1"/>
        <end position="18"/>
    </location>
</feature>
<keyword evidence="4" id="KW-1185">Reference proteome</keyword>
<dbReference type="Gene3D" id="3.40.50.410">
    <property type="entry name" value="von Willebrand factor, type A domain"/>
    <property type="match status" value="1"/>
</dbReference>
<organism evidence="3 4">
    <name type="scientific">Kibdelosporangium banguiense</name>
    <dbReference type="NCBI Taxonomy" id="1365924"/>
    <lineage>
        <taxon>Bacteria</taxon>
        <taxon>Bacillati</taxon>
        <taxon>Actinomycetota</taxon>
        <taxon>Actinomycetes</taxon>
        <taxon>Pseudonocardiales</taxon>
        <taxon>Pseudonocardiaceae</taxon>
        <taxon>Kibdelosporangium</taxon>
    </lineage>
</organism>
<evidence type="ECO:0000259" key="2">
    <source>
        <dbReference type="Pfam" id="PF13519"/>
    </source>
</evidence>
<dbReference type="CDD" id="cd00198">
    <property type="entry name" value="vWFA"/>
    <property type="match status" value="1"/>
</dbReference>
<sequence>MRILVVLLLVLAGCTLTGNEPTTLTVLASSELADLTPVLEDLRRDTGVELKLDTKGTVQASDDLATGNAKQDLAWLSTNRYLKLRSTQLPLSTSTMMSPLVIGVKPAKARQLKHKGPPSWADVAASAGIGELRFGMADPRRSGSGLAALIGVATAAAGTGAALRPEDVKCDKLQSFLVGRRDFDAGQYPARQDEVDAVVTHESEVLSLNASGKLREQLEVIYPRDGIVLLDYPLMLLDHQKRAAYDKVADWLKSRAAQRAIMEKTFRRPLDPDMPRTGMLREPLGTALYFPGTQQVLDTLLAAYDRAGQSGKVVLALDFSASMRDARIAGLRQAFATLTGNGGFDQFRLGESVTVIRFAGQILEERTVTIGGQADLDALRDVVASGGLAGGTAIWSALDRAYQLVQDGTVVLITDGENNAGTSKEAFLAARPKLPAPTFVIRLDAANPAQLAEVTSLNGVTTVDSSTESLLEAVKQIRGCRQ</sequence>
<proteinExistence type="predicted"/>
<evidence type="ECO:0000313" key="3">
    <source>
        <dbReference type="EMBL" id="MBP2320952.1"/>
    </source>
</evidence>
<dbReference type="InterPro" id="IPR036465">
    <property type="entry name" value="vWFA_dom_sf"/>
</dbReference>
<dbReference type="Proteomes" id="UP001519332">
    <property type="component" value="Unassembled WGS sequence"/>
</dbReference>
<gene>
    <name evidence="3" type="ORF">JOF56_001337</name>
</gene>